<dbReference type="EC" id="1.-.-.-" evidence="8"/>
<evidence type="ECO:0000313" key="10">
    <source>
        <dbReference type="Proteomes" id="UP001229421"/>
    </source>
</evidence>
<sequence length="427" mass="48286">MKPLKVAVIGAGAAGLTAARELQRESLQVVVFEKSHQLGGTWAYDSRIESDLLGVDPNRDVVHSSLYKSLKANLPRELMSFTDFKFGEKIYNDPQMYPGHEEVLKFLKDFASHFELTQLIRFNTMVTRVEVVDHSGITEFVVESNTNGVNSMEVYDAVVVCNGHTTQPRLPTDIPGIKTWSRKQIHSHNYRVPEPFRDEIVVVIGSGPSGVDISKEIAMVAKEVHMSSRSPLVKLGKSDKFNNMWHHSKIKCIKKVGSVTFEDGISVDADTILYCTGYKLHVPFLKTNGIVSVEDKRIAPLYKHVFPPQLAPQLSFVGIAEKTFPFLLVECQSRWIAHVLSKKVSLPSEDEMLSEVIKQYEEMKEKGLPKHATHQLGYQLDYIEWMWAQTGMVVEKHIKDMVEYLVHCLVTTGLDEFLDVFSQKYGS</sequence>
<dbReference type="Gene3D" id="3.50.50.60">
    <property type="entry name" value="FAD/NAD(P)-binding domain"/>
    <property type="match status" value="2"/>
</dbReference>
<dbReference type="SUPFAM" id="SSF51905">
    <property type="entry name" value="FAD/NAD(P)-binding domain"/>
    <property type="match status" value="2"/>
</dbReference>
<dbReference type="InterPro" id="IPR020946">
    <property type="entry name" value="Flavin_mOase-like"/>
</dbReference>
<comment type="similarity">
    <text evidence="2 8">Belongs to the FMO family.</text>
</comment>
<proteinExistence type="inferred from homology"/>
<organism evidence="9 10">
    <name type="scientific">Tagetes erecta</name>
    <name type="common">African marigold</name>
    <dbReference type="NCBI Taxonomy" id="13708"/>
    <lineage>
        <taxon>Eukaryota</taxon>
        <taxon>Viridiplantae</taxon>
        <taxon>Streptophyta</taxon>
        <taxon>Embryophyta</taxon>
        <taxon>Tracheophyta</taxon>
        <taxon>Spermatophyta</taxon>
        <taxon>Magnoliopsida</taxon>
        <taxon>eudicotyledons</taxon>
        <taxon>Gunneridae</taxon>
        <taxon>Pentapetalae</taxon>
        <taxon>asterids</taxon>
        <taxon>campanulids</taxon>
        <taxon>Asterales</taxon>
        <taxon>Asteraceae</taxon>
        <taxon>Asteroideae</taxon>
        <taxon>Heliantheae alliance</taxon>
        <taxon>Tageteae</taxon>
        <taxon>Tagetes</taxon>
    </lineage>
</organism>
<keyword evidence="5" id="KW-0521">NADP</keyword>
<dbReference type="Proteomes" id="UP001229421">
    <property type="component" value="Unassembled WGS sequence"/>
</dbReference>
<keyword evidence="6 8" id="KW-0560">Oxidoreductase</keyword>
<dbReference type="PRINTS" id="PR00370">
    <property type="entry name" value="FMOXYGENASE"/>
</dbReference>
<evidence type="ECO:0000256" key="3">
    <source>
        <dbReference type="ARBA" id="ARBA00022630"/>
    </source>
</evidence>
<dbReference type="EMBL" id="JAUHHV010000006">
    <property type="protein sequence ID" value="KAK1420136.1"/>
    <property type="molecule type" value="Genomic_DNA"/>
</dbReference>
<evidence type="ECO:0000256" key="2">
    <source>
        <dbReference type="ARBA" id="ARBA00009183"/>
    </source>
</evidence>
<dbReference type="FunFam" id="3.50.50.60:FF:000138">
    <property type="entry name" value="Flavin-containing monooxygenase"/>
    <property type="match status" value="1"/>
</dbReference>
<evidence type="ECO:0000256" key="6">
    <source>
        <dbReference type="ARBA" id="ARBA00023002"/>
    </source>
</evidence>
<evidence type="ECO:0000313" key="9">
    <source>
        <dbReference type="EMBL" id="KAK1420136.1"/>
    </source>
</evidence>
<dbReference type="Pfam" id="PF00743">
    <property type="entry name" value="FMO-like"/>
    <property type="match status" value="2"/>
</dbReference>
<evidence type="ECO:0000256" key="1">
    <source>
        <dbReference type="ARBA" id="ARBA00001974"/>
    </source>
</evidence>
<gene>
    <name evidence="9" type="ORF">QVD17_21487</name>
</gene>
<keyword evidence="4 8" id="KW-0274">FAD</keyword>
<dbReference type="InterPro" id="IPR050346">
    <property type="entry name" value="FMO-like"/>
</dbReference>
<dbReference type="AlphaFoldDB" id="A0AAD8NTK1"/>
<dbReference type="GO" id="GO:0050660">
    <property type="term" value="F:flavin adenine dinucleotide binding"/>
    <property type="evidence" value="ECO:0007669"/>
    <property type="project" value="InterPro"/>
</dbReference>
<dbReference type="InterPro" id="IPR000960">
    <property type="entry name" value="Flavin_mOase"/>
</dbReference>
<dbReference type="GO" id="GO:0004499">
    <property type="term" value="F:N,N-dimethylaniline monooxygenase activity"/>
    <property type="evidence" value="ECO:0007669"/>
    <property type="project" value="InterPro"/>
</dbReference>
<reference evidence="9" key="1">
    <citation type="journal article" date="2023" name="bioRxiv">
        <title>Improved chromosome-level genome assembly for marigold (Tagetes erecta).</title>
        <authorList>
            <person name="Jiang F."/>
            <person name="Yuan L."/>
            <person name="Wang S."/>
            <person name="Wang H."/>
            <person name="Xu D."/>
            <person name="Wang A."/>
            <person name="Fan W."/>
        </authorList>
    </citation>
    <scope>NUCLEOTIDE SEQUENCE</scope>
    <source>
        <strain evidence="9">WSJ</strain>
        <tissue evidence="9">Leaf</tissue>
    </source>
</reference>
<accession>A0AAD8NTK1</accession>
<keyword evidence="7 8" id="KW-0503">Monooxygenase</keyword>
<dbReference type="InterPro" id="IPR036188">
    <property type="entry name" value="FAD/NAD-bd_sf"/>
</dbReference>
<dbReference type="GO" id="GO:0050661">
    <property type="term" value="F:NADP binding"/>
    <property type="evidence" value="ECO:0007669"/>
    <property type="project" value="InterPro"/>
</dbReference>
<protein>
    <recommendedName>
        <fullName evidence="8">Flavin-containing monooxygenase</fullName>
        <ecNumber evidence="8">1.-.-.-</ecNumber>
    </recommendedName>
</protein>
<dbReference type="PANTHER" id="PTHR23023">
    <property type="entry name" value="DIMETHYLANILINE MONOOXYGENASE"/>
    <property type="match status" value="1"/>
</dbReference>
<evidence type="ECO:0000256" key="7">
    <source>
        <dbReference type="ARBA" id="ARBA00023033"/>
    </source>
</evidence>
<keyword evidence="3 8" id="KW-0285">Flavoprotein</keyword>
<dbReference type="PIRSF" id="PIRSF000332">
    <property type="entry name" value="FMO"/>
    <property type="match status" value="1"/>
</dbReference>
<evidence type="ECO:0000256" key="5">
    <source>
        <dbReference type="ARBA" id="ARBA00022857"/>
    </source>
</evidence>
<evidence type="ECO:0000256" key="4">
    <source>
        <dbReference type="ARBA" id="ARBA00022827"/>
    </source>
</evidence>
<comment type="cofactor">
    <cofactor evidence="1 8">
        <name>FAD</name>
        <dbReference type="ChEBI" id="CHEBI:57692"/>
    </cofactor>
</comment>
<evidence type="ECO:0000256" key="8">
    <source>
        <dbReference type="RuleBase" id="RU361177"/>
    </source>
</evidence>
<comment type="caution">
    <text evidence="9">The sequence shown here is derived from an EMBL/GenBank/DDBJ whole genome shotgun (WGS) entry which is preliminary data.</text>
</comment>
<name>A0AAD8NTK1_TARER</name>
<keyword evidence="10" id="KW-1185">Reference proteome</keyword>